<gene>
    <name evidence="2" type="ORF">ETAA8_46800</name>
</gene>
<accession>A0A517YH47</accession>
<dbReference type="AlphaFoldDB" id="A0A517YH47"/>
<name>A0A517YH47_9BACT</name>
<evidence type="ECO:0000313" key="2">
    <source>
        <dbReference type="EMBL" id="QDU29566.1"/>
    </source>
</evidence>
<dbReference type="Pfam" id="PF04326">
    <property type="entry name" value="SLFN_AlbA_2"/>
    <property type="match status" value="1"/>
</dbReference>
<dbReference type="Proteomes" id="UP000315017">
    <property type="component" value="Chromosome"/>
</dbReference>
<dbReference type="InterPro" id="IPR038461">
    <property type="entry name" value="Schlafen_AlbA_2_dom_sf"/>
</dbReference>
<organism evidence="2 3">
    <name type="scientific">Anatilimnocola aggregata</name>
    <dbReference type="NCBI Taxonomy" id="2528021"/>
    <lineage>
        <taxon>Bacteria</taxon>
        <taxon>Pseudomonadati</taxon>
        <taxon>Planctomycetota</taxon>
        <taxon>Planctomycetia</taxon>
        <taxon>Pirellulales</taxon>
        <taxon>Pirellulaceae</taxon>
        <taxon>Anatilimnocola</taxon>
    </lineage>
</organism>
<sequence length="314" mass="35730">MAPDFSKMTTDDLLQIIPPTETTEWEFKAAAIFDPSRFGEFKKQKLGKIVSSFANSGGGYLLLGKQDGVTTFDHVPTHEGRTTMEDHLSLVISQSVAPHYRNFEIRRLPISGRPNESVLVVEFFDSPAAPHQSVADVNYFYRLPGHSVPAPHFHLELLRGRLSKTILEVKEVQYVLTSVDHNQNQPLCLHVALNVTVENTSLLSATAWGLHLKQAHEYYGWSEESTRRYLFDGVCCHSDRSVLLPNEQITLTVRLKGEADPRQQFRQQWEGLARNLALEIRPVSQNFVGTPTQFEMFSSRHRLEDEITQFVRGR</sequence>
<feature type="domain" description="Schlafen AlbA-2" evidence="1">
    <location>
        <begin position="21"/>
        <end position="150"/>
    </location>
</feature>
<keyword evidence="3" id="KW-1185">Reference proteome</keyword>
<protein>
    <submittedName>
        <fullName evidence="2">Divergent AAA domain protein</fullName>
    </submittedName>
</protein>
<evidence type="ECO:0000313" key="3">
    <source>
        <dbReference type="Proteomes" id="UP000315017"/>
    </source>
</evidence>
<dbReference type="InterPro" id="IPR007421">
    <property type="entry name" value="Schlafen_AlbA_2_dom"/>
</dbReference>
<dbReference type="RefSeq" id="WP_202921192.1">
    <property type="nucleotide sequence ID" value="NZ_CP036274.1"/>
</dbReference>
<reference evidence="2 3" key="1">
    <citation type="submission" date="2019-02" db="EMBL/GenBank/DDBJ databases">
        <title>Deep-cultivation of Planctomycetes and their phenomic and genomic characterization uncovers novel biology.</title>
        <authorList>
            <person name="Wiegand S."/>
            <person name="Jogler M."/>
            <person name="Boedeker C."/>
            <person name="Pinto D."/>
            <person name="Vollmers J."/>
            <person name="Rivas-Marin E."/>
            <person name="Kohn T."/>
            <person name="Peeters S.H."/>
            <person name="Heuer A."/>
            <person name="Rast P."/>
            <person name="Oberbeckmann S."/>
            <person name="Bunk B."/>
            <person name="Jeske O."/>
            <person name="Meyerdierks A."/>
            <person name="Storesund J.E."/>
            <person name="Kallscheuer N."/>
            <person name="Luecker S."/>
            <person name="Lage O.M."/>
            <person name="Pohl T."/>
            <person name="Merkel B.J."/>
            <person name="Hornburger P."/>
            <person name="Mueller R.-W."/>
            <person name="Bruemmer F."/>
            <person name="Labrenz M."/>
            <person name="Spormann A.M."/>
            <person name="Op den Camp H."/>
            <person name="Overmann J."/>
            <person name="Amann R."/>
            <person name="Jetten M.S.M."/>
            <person name="Mascher T."/>
            <person name="Medema M.H."/>
            <person name="Devos D.P."/>
            <person name="Kaster A.-K."/>
            <person name="Ovreas L."/>
            <person name="Rohde M."/>
            <person name="Galperin M.Y."/>
            <person name="Jogler C."/>
        </authorList>
    </citation>
    <scope>NUCLEOTIDE SEQUENCE [LARGE SCALE GENOMIC DNA]</scope>
    <source>
        <strain evidence="2 3">ETA_A8</strain>
    </source>
</reference>
<dbReference type="KEGG" id="aagg:ETAA8_46800"/>
<dbReference type="Gene3D" id="3.30.950.30">
    <property type="entry name" value="Schlafen, AAA domain"/>
    <property type="match status" value="1"/>
</dbReference>
<evidence type="ECO:0000259" key="1">
    <source>
        <dbReference type="Pfam" id="PF04326"/>
    </source>
</evidence>
<dbReference type="EMBL" id="CP036274">
    <property type="protein sequence ID" value="QDU29566.1"/>
    <property type="molecule type" value="Genomic_DNA"/>
</dbReference>
<proteinExistence type="predicted"/>